<evidence type="ECO:0000256" key="3">
    <source>
        <dbReference type="ARBA" id="ARBA00022679"/>
    </source>
</evidence>
<keyword evidence="4" id="KW-0479">Metal-binding</keyword>
<dbReference type="AlphaFoldDB" id="A0A1H7PP86"/>
<dbReference type="OrthoDB" id="9805316at2"/>
<comment type="cofactor">
    <cofactor evidence="1">
        <name>Mg(2+)</name>
        <dbReference type="ChEBI" id="CHEBI:18420"/>
    </cofactor>
</comment>
<dbReference type="EMBL" id="FOAF01000002">
    <property type="protein sequence ID" value="SEL37055.1"/>
    <property type="molecule type" value="Genomic_DNA"/>
</dbReference>
<dbReference type="STRING" id="407022.SAMN05661044_02293"/>
<dbReference type="PANTHER" id="PTHR12001:SF85">
    <property type="entry name" value="SHORT CHAIN ISOPRENYL DIPHOSPHATE SYNTHASE"/>
    <property type="match status" value="1"/>
</dbReference>
<dbReference type="PROSITE" id="PS00444">
    <property type="entry name" value="POLYPRENYL_SYNTHASE_2"/>
    <property type="match status" value="1"/>
</dbReference>
<dbReference type="InterPro" id="IPR008949">
    <property type="entry name" value="Isoprenoid_synthase_dom_sf"/>
</dbReference>
<evidence type="ECO:0000256" key="6">
    <source>
        <dbReference type="RuleBase" id="RU004466"/>
    </source>
</evidence>
<protein>
    <submittedName>
        <fullName evidence="7">Geranylgeranyl diphosphate synthase, type II</fullName>
    </submittedName>
</protein>
<evidence type="ECO:0000256" key="5">
    <source>
        <dbReference type="ARBA" id="ARBA00022842"/>
    </source>
</evidence>
<dbReference type="InterPro" id="IPR000092">
    <property type="entry name" value="Polyprenyl_synt"/>
</dbReference>
<evidence type="ECO:0000256" key="1">
    <source>
        <dbReference type="ARBA" id="ARBA00001946"/>
    </source>
</evidence>
<sequence>MYSIADLQTIIAQTLLQRDFPTEPSNLYDPIRYFLSIGGKRLRPVLTLLATDLFGEKIEKSLSAALAIEVFHNFTLMHDDIMDEAPLRRGKDTVHKKWDTNTAILSGDAMMITSYQLLSKSQTDNLSEVLHIFSKMALEVCEGQQLDMDFGNSPSVTEEDYLQMIRLKTSVLLGAALEIGALIAGANPKDRKLLYEFGVNMGIAFQLQDDLLDIYGDPKKFGKQIGGDIIENKKTFLLINAIRLTKGKEEEKELKGWIKRHANYNVDEKINAITSIYNKYGIKTLAEEKKSFFSDQAFQALEKIDVPANRKQVLITFTKGLFVRES</sequence>
<dbReference type="Pfam" id="PF00348">
    <property type="entry name" value="polyprenyl_synt"/>
    <property type="match status" value="1"/>
</dbReference>
<dbReference type="InterPro" id="IPR033749">
    <property type="entry name" value="Polyprenyl_synt_CS"/>
</dbReference>
<organism evidence="7 8">
    <name type="scientific">Olivibacter domesticus</name>
    <name type="common">Pseudosphingobacterium domesticum</name>
    <dbReference type="NCBI Taxonomy" id="407022"/>
    <lineage>
        <taxon>Bacteria</taxon>
        <taxon>Pseudomonadati</taxon>
        <taxon>Bacteroidota</taxon>
        <taxon>Sphingobacteriia</taxon>
        <taxon>Sphingobacteriales</taxon>
        <taxon>Sphingobacteriaceae</taxon>
        <taxon>Olivibacter</taxon>
    </lineage>
</organism>
<dbReference type="SFLD" id="SFLDG01017">
    <property type="entry name" value="Polyprenyl_Transferase_Like"/>
    <property type="match status" value="1"/>
</dbReference>
<dbReference type="GO" id="GO:0008299">
    <property type="term" value="P:isoprenoid biosynthetic process"/>
    <property type="evidence" value="ECO:0007669"/>
    <property type="project" value="InterPro"/>
</dbReference>
<name>A0A1H7PP86_OLID1</name>
<dbReference type="PANTHER" id="PTHR12001">
    <property type="entry name" value="GERANYLGERANYL PYROPHOSPHATE SYNTHASE"/>
    <property type="match status" value="1"/>
</dbReference>
<dbReference type="RefSeq" id="WP_093324140.1">
    <property type="nucleotide sequence ID" value="NZ_FOAF01000002.1"/>
</dbReference>
<evidence type="ECO:0000256" key="2">
    <source>
        <dbReference type="ARBA" id="ARBA00006706"/>
    </source>
</evidence>
<reference evidence="8" key="1">
    <citation type="submission" date="2016-10" db="EMBL/GenBank/DDBJ databases">
        <authorList>
            <person name="Varghese N."/>
            <person name="Submissions S."/>
        </authorList>
    </citation>
    <scope>NUCLEOTIDE SEQUENCE [LARGE SCALE GENOMIC DNA]</scope>
    <source>
        <strain evidence="8">DSM 18733</strain>
    </source>
</reference>
<dbReference type="Gene3D" id="1.10.600.10">
    <property type="entry name" value="Farnesyl Diphosphate Synthase"/>
    <property type="match status" value="1"/>
</dbReference>
<keyword evidence="3 6" id="KW-0808">Transferase</keyword>
<comment type="similarity">
    <text evidence="2 6">Belongs to the FPP/GGPP synthase family.</text>
</comment>
<dbReference type="GO" id="GO:0004659">
    <property type="term" value="F:prenyltransferase activity"/>
    <property type="evidence" value="ECO:0007669"/>
    <property type="project" value="InterPro"/>
</dbReference>
<keyword evidence="5" id="KW-0460">Magnesium</keyword>
<accession>A0A1H7PP86</accession>
<gene>
    <name evidence="7" type="ORF">SAMN05661044_02293</name>
</gene>
<dbReference type="Proteomes" id="UP000199421">
    <property type="component" value="Unassembled WGS sequence"/>
</dbReference>
<dbReference type="CDD" id="cd00685">
    <property type="entry name" value="Trans_IPPS_HT"/>
    <property type="match status" value="1"/>
</dbReference>
<dbReference type="SFLD" id="SFLDS00005">
    <property type="entry name" value="Isoprenoid_Synthase_Type_I"/>
    <property type="match status" value="1"/>
</dbReference>
<keyword evidence="8" id="KW-1185">Reference proteome</keyword>
<evidence type="ECO:0000313" key="7">
    <source>
        <dbReference type="EMBL" id="SEL37055.1"/>
    </source>
</evidence>
<dbReference type="SUPFAM" id="SSF48576">
    <property type="entry name" value="Terpenoid synthases"/>
    <property type="match status" value="1"/>
</dbReference>
<evidence type="ECO:0000313" key="8">
    <source>
        <dbReference type="Proteomes" id="UP000199421"/>
    </source>
</evidence>
<evidence type="ECO:0000256" key="4">
    <source>
        <dbReference type="ARBA" id="ARBA00022723"/>
    </source>
</evidence>
<dbReference type="GO" id="GO:0046872">
    <property type="term" value="F:metal ion binding"/>
    <property type="evidence" value="ECO:0007669"/>
    <property type="project" value="UniProtKB-KW"/>
</dbReference>
<proteinExistence type="inferred from homology"/>
<dbReference type="PROSITE" id="PS00723">
    <property type="entry name" value="POLYPRENYL_SYNTHASE_1"/>
    <property type="match status" value="1"/>
</dbReference>